<evidence type="ECO:0000313" key="1">
    <source>
        <dbReference type="EMBL" id="PWA37915.1"/>
    </source>
</evidence>
<protein>
    <submittedName>
        <fullName evidence="1">Uncharacterized protein</fullName>
    </submittedName>
</protein>
<name>A0A2U1KMC2_ARTAN</name>
<dbReference type="Proteomes" id="UP000245207">
    <property type="component" value="Unassembled WGS sequence"/>
</dbReference>
<accession>A0A2U1KMC2</accession>
<reference evidence="1 2" key="1">
    <citation type="journal article" date="2018" name="Mol. Plant">
        <title>The genome of Artemisia annua provides insight into the evolution of Asteraceae family and artemisinin biosynthesis.</title>
        <authorList>
            <person name="Shen Q."/>
            <person name="Zhang L."/>
            <person name="Liao Z."/>
            <person name="Wang S."/>
            <person name="Yan T."/>
            <person name="Shi P."/>
            <person name="Liu M."/>
            <person name="Fu X."/>
            <person name="Pan Q."/>
            <person name="Wang Y."/>
            <person name="Lv Z."/>
            <person name="Lu X."/>
            <person name="Zhang F."/>
            <person name="Jiang W."/>
            <person name="Ma Y."/>
            <person name="Chen M."/>
            <person name="Hao X."/>
            <person name="Li L."/>
            <person name="Tang Y."/>
            <person name="Lv G."/>
            <person name="Zhou Y."/>
            <person name="Sun X."/>
            <person name="Brodelius P.E."/>
            <person name="Rose J.K.C."/>
            <person name="Tang K."/>
        </authorList>
    </citation>
    <scope>NUCLEOTIDE SEQUENCE [LARGE SCALE GENOMIC DNA]</scope>
    <source>
        <strain evidence="2">cv. Huhao1</strain>
        <tissue evidence="1">Leaf</tissue>
    </source>
</reference>
<dbReference type="EMBL" id="PKPP01016208">
    <property type="protein sequence ID" value="PWA37915.1"/>
    <property type="molecule type" value="Genomic_DNA"/>
</dbReference>
<organism evidence="1 2">
    <name type="scientific">Artemisia annua</name>
    <name type="common">Sweet wormwood</name>
    <dbReference type="NCBI Taxonomy" id="35608"/>
    <lineage>
        <taxon>Eukaryota</taxon>
        <taxon>Viridiplantae</taxon>
        <taxon>Streptophyta</taxon>
        <taxon>Embryophyta</taxon>
        <taxon>Tracheophyta</taxon>
        <taxon>Spermatophyta</taxon>
        <taxon>Magnoliopsida</taxon>
        <taxon>eudicotyledons</taxon>
        <taxon>Gunneridae</taxon>
        <taxon>Pentapetalae</taxon>
        <taxon>asterids</taxon>
        <taxon>campanulids</taxon>
        <taxon>Asterales</taxon>
        <taxon>Asteraceae</taxon>
        <taxon>Asteroideae</taxon>
        <taxon>Anthemideae</taxon>
        <taxon>Artemisiinae</taxon>
        <taxon>Artemisia</taxon>
    </lineage>
</organism>
<comment type="caution">
    <text evidence="1">The sequence shown here is derived from an EMBL/GenBank/DDBJ whole genome shotgun (WGS) entry which is preliminary data.</text>
</comment>
<proteinExistence type="predicted"/>
<keyword evidence="2" id="KW-1185">Reference proteome</keyword>
<gene>
    <name evidence="1" type="ORF">CTI12_AA587280</name>
</gene>
<dbReference type="AlphaFoldDB" id="A0A2U1KMC2"/>
<sequence>MSPIVSVTVTRERDANLSDERDLKKVYDEVESRMRYRGFIITKIEQMFGDRVVPEALTPLRSSGS</sequence>
<evidence type="ECO:0000313" key="2">
    <source>
        <dbReference type="Proteomes" id="UP000245207"/>
    </source>
</evidence>